<name>A0A3S4ZVQ7_9PLAT</name>
<evidence type="ECO:0000313" key="3">
    <source>
        <dbReference type="Proteomes" id="UP000784294"/>
    </source>
</evidence>
<feature type="compositionally biased region" description="Polar residues" evidence="1">
    <location>
        <begin position="70"/>
        <end position="81"/>
    </location>
</feature>
<feature type="region of interest" description="Disordered" evidence="1">
    <location>
        <begin position="112"/>
        <end position="155"/>
    </location>
</feature>
<proteinExistence type="predicted"/>
<feature type="region of interest" description="Disordered" evidence="1">
    <location>
        <begin position="208"/>
        <end position="234"/>
    </location>
</feature>
<organism evidence="2 3">
    <name type="scientific">Protopolystoma xenopodis</name>
    <dbReference type="NCBI Taxonomy" id="117903"/>
    <lineage>
        <taxon>Eukaryota</taxon>
        <taxon>Metazoa</taxon>
        <taxon>Spiralia</taxon>
        <taxon>Lophotrochozoa</taxon>
        <taxon>Platyhelminthes</taxon>
        <taxon>Monogenea</taxon>
        <taxon>Polyopisthocotylea</taxon>
        <taxon>Polystomatidea</taxon>
        <taxon>Polystomatidae</taxon>
        <taxon>Protopolystoma</taxon>
    </lineage>
</organism>
<gene>
    <name evidence="2" type="ORF">PXEA_LOCUS6647</name>
</gene>
<feature type="region of interest" description="Disordered" evidence="1">
    <location>
        <begin position="29"/>
        <end position="93"/>
    </location>
</feature>
<reference evidence="2" key="1">
    <citation type="submission" date="2018-11" db="EMBL/GenBank/DDBJ databases">
        <authorList>
            <consortium name="Pathogen Informatics"/>
        </authorList>
    </citation>
    <scope>NUCLEOTIDE SEQUENCE</scope>
</reference>
<dbReference type="AlphaFoldDB" id="A0A3S4ZVQ7"/>
<feature type="compositionally biased region" description="Polar residues" evidence="1">
    <location>
        <begin position="44"/>
        <end position="56"/>
    </location>
</feature>
<accession>A0A3S4ZVQ7</accession>
<dbReference type="EMBL" id="CAAALY010017040">
    <property type="protein sequence ID" value="VEL13207.1"/>
    <property type="molecule type" value="Genomic_DNA"/>
</dbReference>
<comment type="caution">
    <text evidence="2">The sequence shown here is derived from an EMBL/GenBank/DDBJ whole genome shotgun (WGS) entry which is preliminary data.</text>
</comment>
<protein>
    <submittedName>
        <fullName evidence="2">Uncharacterized protein</fullName>
    </submittedName>
</protein>
<sequence length="279" mass="30564">MLISLKGPNLHFVSFRICSSCAVHCKTRASKPNDKGRNRGLSGRDSTYSSQSSIGPTINRFDRLSLRTPGCQSSSPPTASQRGEETAISVDSKSETNAAFCSAPSSLTRSGALRLNASYQNSPPSRYRSSRRRPDNRWAPSDNGGRQIAGRSTFEDLPDFARSTNQEGWSNLHCDTLRGSSRDFGIPESEFGVNNPWMSRSLSHLNGFTPDRHRTPRQLDLPRDRSFQLPSGGLTSHKDRRVWPTWGVHPGGSPVAGPLGLPSTGSNWSRPDPARIGPF</sequence>
<dbReference type="Proteomes" id="UP000784294">
    <property type="component" value="Unassembled WGS sequence"/>
</dbReference>
<evidence type="ECO:0000256" key="1">
    <source>
        <dbReference type="SAM" id="MobiDB-lite"/>
    </source>
</evidence>
<feature type="non-terminal residue" evidence="2">
    <location>
        <position position="1"/>
    </location>
</feature>
<feature type="region of interest" description="Disordered" evidence="1">
    <location>
        <begin position="246"/>
        <end position="279"/>
    </location>
</feature>
<keyword evidence="3" id="KW-1185">Reference proteome</keyword>
<evidence type="ECO:0000313" key="2">
    <source>
        <dbReference type="EMBL" id="VEL13207.1"/>
    </source>
</evidence>